<name>D5PFB7_9MYCO</name>
<dbReference type="EMBL" id="ADNV01000332">
    <property type="protein sequence ID" value="EFG75187.1"/>
    <property type="molecule type" value="Genomic_DNA"/>
</dbReference>
<reference evidence="1 2" key="1">
    <citation type="submission" date="2010-04" db="EMBL/GenBank/DDBJ databases">
        <authorList>
            <person name="Muzny D."/>
            <person name="Qin X."/>
            <person name="Deng J."/>
            <person name="Jiang H."/>
            <person name="Liu Y."/>
            <person name="Qu J."/>
            <person name="Song X.-Z."/>
            <person name="Zhang L."/>
            <person name="Thornton R."/>
            <person name="Coyle M."/>
            <person name="Francisco L."/>
            <person name="Jackson L."/>
            <person name="Javaid M."/>
            <person name="Korchina V."/>
            <person name="Kovar C."/>
            <person name="Mata R."/>
            <person name="Mathew T."/>
            <person name="Ngo R."/>
            <person name="Nguyen L."/>
            <person name="Nguyen N."/>
            <person name="Okwuonu G."/>
            <person name="Ongeri F."/>
            <person name="Pham C."/>
            <person name="Simmons D."/>
            <person name="Wilczek-Boney K."/>
            <person name="Hale W."/>
            <person name="Jakkamsetti A."/>
            <person name="Pham P."/>
            <person name="Ruth R."/>
            <person name="San Lucas F."/>
            <person name="Warren J."/>
            <person name="Zhang J."/>
            <person name="Zhao Z."/>
            <person name="Zhou C."/>
            <person name="Zhu D."/>
            <person name="Lee S."/>
            <person name="Bess C."/>
            <person name="Blankenburg K."/>
            <person name="Forbes L."/>
            <person name="Fu Q."/>
            <person name="Gubbala S."/>
            <person name="Hirani K."/>
            <person name="Jayaseelan J.C."/>
            <person name="Lara F."/>
            <person name="Munidasa M."/>
            <person name="Palculict T."/>
            <person name="Patil S."/>
            <person name="Pu L.-L."/>
            <person name="Saada N."/>
            <person name="Tang L."/>
            <person name="Weissenberger G."/>
            <person name="Zhu Y."/>
            <person name="Hemphill L."/>
            <person name="Shang Y."/>
            <person name="Youmans B."/>
            <person name="Ayvaz T."/>
            <person name="Ross M."/>
            <person name="Santibanez J."/>
            <person name="Aqrawi P."/>
            <person name="Gross S."/>
            <person name="Joshi V."/>
            <person name="Fowler G."/>
            <person name="Nazareth L."/>
            <person name="Reid J."/>
            <person name="Worley K."/>
            <person name="Petrosino J."/>
            <person name="Highlander S."/>
            <person name="Gibbs R."/>
        </authorList>
    </citation>
    <scope>NUCLEOTIDE SEQUENCE [LARGE SCALE GENOMIC DNA]</scope>
    <source>
        <strain evidence="1 2">ATCC BAA-614</strain>
    </source>
</reference>
<accession>D5PFB7</accession>
<keyword evidence="2" id="KW-1185">Reference proteome</keyword>
<evidence type="ECO:0000313" key="2">
    <source>
        <dbReference type="Proteomes" id="UP000003653"/>
    </source>
</evidence>
<comment type="caution">
    <text evidence="1">The sequence shown here is derived from an EMBL/GenBank/DDBJ whole genome shotgun (WGS) entry which is preliminary data.</text>
</comment>
<evidence type="ECO:0000313" key="1">
    <source>
        <dbReference type="EMBL" id="EFG75187.1"/>
    </source>
</evidence>
<dbReference type="HOGENOM" id="CLU_1033723_0_0_11"/>
<sequence>MSADDAEADAAITRVNAIRAHHSQPHVPSTVRDPDDARAELRRVCAAARALSHAMQGSDAGVAMAFDAYECEADPVGLPGAVAAAVAMTPAGIGSAVSAAVSAAVAAWRGSAEADTALQRGEEPTAAVRRIRGGIERAVWHISSAATAALPDGGRDLAERLDGWLAGHTWARAGAPDYEGRLRRAACMMMLGQLTADAGMCGLAHELARRENRCRPWLPIAHVFDRMAFIVERLGGNPPAGAVIAELRAELALLDGVPYLPDDNGTTGA</sequence>
<dbReference type="RefSeq" id="WP_007168854.1">
    <property type="nucleotide sequence ID" value="NZ_GG770554.1"/>
</dbReference>
<protein>
    <submittedName>
        <fullName evidence="1">Uncharacterized protein</fullName>
    </submittedName>
</protein>
<gene>
    <name evidence="1" type="ORF">HMPREF0591_4865</name>
</gene>
<proteinExistence type="predicted"/>
<organism evidence="1 2">
    <name type="scientific">Mycobacterium parascrofulaceum ATCC BAA-614</name>
    <dbReference type="NCBI Taxonomy" id="525368"/>
    <lineage>
        <taxon>Bacteria</taxon>
        <taxon>Bacillati</taxon>
        <taxon>Actinomycetota</taxon>
        <taxon>Actinomycetes</taxon>
        <taxon>Mycobacteriales</taxon>
        <taxon>Mycobacteriaceae</taxon>
        <taxon>Mycobacterium</taxon>
        <taxon>Mycobacterium simiae complex</taxon>
    </lineage>
</organism>
<dbReference type="Proteomes" id="UP000003653">
    <property type="component" value="Unassembled WGS sequence"/>
</dbReference>
<dbReference type="AlphaFoldDB" id="D5PFB7"/>